<gene>
    <name evidence="9" type="ORF">HTY61_16915</name>
</gene>
<keyword evidence="10" id="KW-1185">Reference proteome</keyword>
<dbReference type="PROSITE" id="PS50928">
    <property type="entry name" value="ABC_TM1"/>
    <property type="match status" value="1"/>
</dbReference>
<proteinExistence type="inferred from homology"/>
<evidence type="ECO:0000256" key="5">
    <source>
        <dbReference type="ARBA" id="ARBA00022989"/>
    </source>
</evidence>
<dbReference type="EMBL" id="CP054836">
    <property type="protein sequence ID" value="QKV20011.1"/>
    <property type="molecule type" value="Genomic_DNA"/>
</dbReference>
<evidence type="ECO:0000259" key="8">
    <source>
        <dbReference type="PROSITE" id="PS50928"/>
    </source>
</evidence>
<evidence type="ECO:0000313" key="9">
    <source>
        <dbReference type="EMBL" id="QKV20011.1"/>
    </source>
</evidence>
<dbReference type="Proteomes" id="UP000509367">
    <property type="component" value="Chromosome"/>
</dbReference>
<dbReference type="PANTHER" id="PTHR43163:SF6">
    <property type="entry name" value="DIPEPTIDE TRANSPORT SYSTEM PERMEASE PROTEIN DPPB-RELATED"/>
    <property type="match status" value="1"/>
</dbReference>
<protein>
    <submittedName>
        <fullName evidence="9">ABC transporter permease</fullName>
    </submittedName>
</protein>
<feature type="transmembrane region" description="Helical" evidence="7">
    <location>
        <begin position="12"/>
        <end position="30"/>
    </location>
</feature>
<keyword evidence="5 7" id="KW-1133">Transmembrane helix</keyword>
<evidence type="ECO:0000256" key="4">
    <source>
        <dbReference type="ARBA" id="ARBA00022692"/>
    </source>
</evidence>
<organism evidence="9 10">
    <name type="scientific">Oricola thermophila</name>
    <dbReference type="NCBI Taxonomy" id="2742145"/>
    <lineage>
        <taxon>Bacteria</taxon>
        <taxon>Pseudomonadati</taxon>
        <taxon>Pseudomonadota</taxon>
        <taxon>Alphaproteobacteria</taxon>
        <taxon>Hyphomicrobiales</taxon>
        <taxon>Ahrensiaceae</taxon>
        <taxon>Oricola</taxon>
    </lineage>
</organism>
<dbReference type="InterPro" id="IPR045621">
    <property type="entry name" value="BPD_transp_1_N"/>
</dbReference>
<comment type="similarity">
    <text evidence="7">Belongs to the binding-protein-dependent transport system permease family.</text>
</comment>
<evidence type="ECO:0000256" key="2">
    <source>
        <dbReference type="ARBA" id="ARBA00022448"/>
    </source>
</evidence>
<dbReference type="GO" id="GO:0055085">
    <property type="term" value="P:transmembrane transport"/>
    <property type="evidence" value="ECO:0007669"/>
    <property type="project" value="InterPro"/>
</dbReference>
<evidence type="ECO:0000256" key="3">
    <source>
        <dbReference type="ARBA" id="ARBA00022475"/>
    </source>
</evidence>
<dbReference type="PANTHER" id="PTHR43163">
    <property type="entry name" value="DIPEPTIDE TRANSPORT SYSTEM PERMEASE PROTEIN DPPB-RELATED"/>
    <property type="match status" value="1"/>
</dbReference>
<dbReference type="Pfam" id="PF00528">
    <property type="entry name" value="BPD_transp_1"/>
    <property type="match status" value="1"/>
</dbReference>
<evidence type="ECO:0000256" key="7">
    <source>
        <dbReference type="RuleBase" id="RU363032"/>
    </source>
</evidence>
<dbReference type="SUPFAM" id="SSF161098">
    <property type="entry name" value="MetI-like"/>
    <property type="match status" value="1"/>
</dbReference>
<dbReference type="GO" id="GO:0005886">
    <property type="term" value="C:plasma membrane"/>
    <property type="evidence" value="ECO:0007669"/>
    <property type="project" value="UniProtKB-SubCell"/>
</dbReference>
<feature type="transmembrane region" description="Helical" evidence="7">
    <location>
        <begin position="199"/>
        <end position="221"/>
    </location>
</feature>
<evidence type="ECO:0000256" key="1">
    <source>
        <dbReference type="ARBA" id="ARBA00004651"/>
    </source>
</evidence>
<dbReference type="AlphaFoldDB" id="A0A6N1VGK8"/>
<keyword evidence="6 7" id="KW-0472">Membrane</keyword>
<reference evidence="9 10" key="1">
    <citation type="submission" date="2020-06" db="EMBL/GenBank/DDBJ databases">
        <title>Oricola thermophila sp. nov. isolated from a tidal sediments.</title>
        <authorList>
            <person name="Kwon K.K."/>
            <person name="Yang S.-H."/>
            <person name="Park M.-J."/>
        </authorList>
    </citation>
    <scope>NUCLEOTIDE SEQUENCE [LARGE SCALE GENOMIC DNA]</scope>
    <source>
        <strain evidence="9 10">MEBiC13590</strain>
    </source>
</reference>
<keyword evidence="2 7" id="KW-0813">Transport</keyword>
<accession>A0A6N1VGK8</accession>
<feature type="domain" description="ABC transmembrane type-1" evidence="8">
    <location>
        <begin position="97"/>
        <end position="322"/>
    </location>
</feature>
<dbReference type="KEGG" id="orm:HTY61_16915"/>
<feature type="transmembrane region" description="Helical" evidence="7">
    <location>
        <begin position="104"/>
        <end position="124"/>
    </location>
</feature>
<evidence type="ECO:0000313" key="10">
    <source>
        <dbReference type="Proteomes" id="UP000509367"/>
    </source>
</evidence>
<feature type="transmembrane region" description="Helical" evidence="7">
    <location>
        <begin position="308"/>
        <end position="329"/>
    </location>
</feature>
<keyword evidence="4 7" id="KW-0812">Transmembrane</keyword>
<dbReference type="Gene3D" id="1.10.3720.10">
    <property type="entry name" value="MetI-like"/>
    <property type="match status" value="1"/>
</dbReference>
<dbReference type="InterPro" id="IPR035906">
    <property type="entry name" value="MetI-like_sf"/>
</dbReference>
<feature type="transmembrane region" description="Helical" evidence="7">
    <location>
        <begin position="136"/>
        <end position="157"/>
    </location>
</feature>
<dbReference type="CDD" id="cd06261">
    <property type="entry name" value="TM_PBP2"/>
    <property type="match status" value="1"/>
</dbReference>
<name>A0A6N1VGK8_9HYPH</name>
<dbReference type="InterPro" id="IPR000515">
    <property type="entry name" value="MetI-like"/>
</dbReference>
<evidence type="ECO:0000256" key="6">
    <source>
        <dbReference type="ARBA" id="ARBA00023136"/>
    </source>
</evidence>
<dbReference type="RefSeq" id="WP_175277902.1">
    <property type="nucleotide sequence ID" value="NZ_CP054836.1"/>
</dbReference>
<sequence length="335" mass="36834">MTPGKLVERLLHLIPVLAGVSVIVFLMMTLTPGDPVEIMIGDQNITEEGEAALRRDLGLDKPVFQRFFIFVGNALQGDFGLSFFHRRPVIDVIAERLPATIELSLVALIIALATAIPLGVLAAIRKNSIFDKLATVGSLLGVSLPGFWFGILLLMLFSVHLHLLPVSGRVGFESEVEPITHMLLLDSLLRGRFDAFLDALSHIILPAVTLGLPMTAILMRVTRTSMLEVMRQDYITFAEAKGLNRNRILFRHALKNALIPTVSVAAIETGSLLGGNMIVETVFGWPGLGRLVVESIFLRNYPLVQAAVLFYAVTYVLLNFLADILYTVLNPRVEL</sequence>
<comment type="subcellular location">
    <subcellularLocation>
        <location evidence="1 7">Cell membrane</location>
        <topology evidence="1 7">Multi-pass membrane protein</topology>
    </subcellularLocation>
</comment>
<dbReference type="Pfam" id="PF19300">
    <property type="entry name" value="BPD_transp_1_N"/>
    <property type="match status" value="1"/>
</dbReference>
<keyword evidence="3" id="KW-1003">Cell membrane</keyword>